<dbReference type="NCBIfam" id="TIGR04409">
    <property type="entry name" value="LptC_YrbK"/>
    <property type="match status" value="1"/>
</dbReference>
<organism evidence="7 8">
    <name type="scientific">Ferrimonas lipolytica</name>
    <dbReference type="NCBI Taxonomy" id="2724191"/>
    <lineage>
        <taxon>Bacteria</taxon>
        <taxon>Pseudomonadati</taxon>
        <taxon>Pseudomonadota</taxon>
        <taxon>Gammaproteobacteria</taxon>
        <taxon>Alteromonadales</taxon>
        <taxon>Ferrimonadaceae</taxon>
        <taxon>Ferrimonas</taxon>
    </lineage>
</organism>
<dbReference type="PANTHER" id="PTHR37481">
    <property type="entry name" value="LIPOPOLYSACCHARIDE EXPORT SYSTEM PROTEIN LPTC"/>
    <property type="match status" value="1"/>
</dbReference>
<keyword evidence="1 6" id="KW-1003">Cell membrane</keyword>
<dbReference type="GO" id="GO:0017089">
    <property type="term" value="F:glycolipid transfer activity"/>
    <property type="evidence" value="ECO:0007669"/>
    <property type="project" value="TreeGrafter"/>
</dbReference>
<keyword evidence="5 6" id="KW-0472">Membrane</keyword>
<dbReference type="PANTHER" id="PTHR37481:SF1">
    <property type="entry name" value="LIPOPOLYSACCHARIDE EXPORT SYSTEM PROTEIN LPTC"/>
    <property type="match status" value="1"/>
</dbReference>
<keyword evidence="8" id="KW-1185">Reference proteome</keyword>
<evidence type="ECO:0000256" key="6">
    <source>
        <dbReference type="HAMAP-Rule" id="MF_01915"/>
    </source>
</evidence>
<dbReference type="KEGG" id="fes:HER31_13895"/>
<evidence type="ECO:0000256" key="1">
    <source>
        <dbReference type="ARBA" id="ARBA00022475"/>
    </source>
</evidence>
<dbReference type="HAMAP" id="MF_01915">
    <property type="entry name" value="LPS_assembly_LptC"/>
    <property type="match status" value="1"/>
</dbReference>
<proteinExistence type="inferred from homology"/>
<evidence type="ECO:0000313" key="7">
    <source>
        <dbReference type="EMBL" id="QIZ77889.1"/>
    </source>
</evidence>
<comment type="similarity">
    <text evidence="6">Belongs to the LptC family.</text>
</comment>
<dbReference type="EMBL" id="CP051180">
    <property type="protein sequence ID" value="QIZ77889.1"/>
    <property type="molecule type" value="Genomic_DNA"/>
</dbReference>
<comment type="subcellular location">
    <subcellularLocation>
        <location evidence="6">Cell inner membrane</location>
        <topology evidence="6">Single-pass membrane protein</topology>
    </subcellularLocation>
</comment>
<dbReference type="PIRSF" id="PIRSF028513">
    <property type="entry name" value="LptC"/>
    <property type="match status" value="1"/>
</dbReference>
<dbReference type="Gene3D" id="2.60.450.10">
    <property type="entry name" value="Lipopolysaccharide (LPS) transport protein A like domain"/>
    <property type="match status" value="1"/>
</dbReference>
<evidence type="ECO:0000313" key="8">
    <source>
        <dbReference type="Proteomes" id="UP000501602"/>
    </source>
</evidence>
<name>A0A6H1UGY2_9GAMM</name>
<reference evidence="7 8" key="1">
    <citation type="submission" date="2020-04" db="EMBL/GenBank/DDBJ databases">
        <title>Ferrimonas sp. S7 isolated from sea water.</title>
        <authorList>
            <person name="Bae S.S."/>
            <person name="Baek K."/>
        </authorList>
    </citation>
    <scope>NUCLEOTIDE SEQUENCE [LARGE SCALE GENOMIC DNA]</scope>
    <source>
        <strain evidence="7 8">S7</strain>
    </source>
</reference>
<dbReference type="RefSeq" id="WP_168661313.1">
    <property type="nucleotide sequence ID" value="NZ_CP051180.1"/>
</dbReference>
<sequence length="183" mass="21007">MKRELLAGLLLLAMAGGLYLRNISIEPPVVDSLSESEPDYVAREMKTRSYDANGRLNAEIAADTMFHYQQKQLTEFENPVYLVYPEDGNTVWKVKAKVGELRDNRFLTLEHSVIVEAIEPYKPIRTIHTEQLNLDLSTMEMETDRQLQAFGEQFQMTGLGLWADLKQNHIILKQKVSATYETQ</sequence>
<evidence type="ECO:0000256" key="4">
    <source>
        <dbReference type="ARBA" id="ARBA00022989"/>
    </source>
</evidence>
<dbReference type="InterPro" id="IPR026265">
    <property type="entry name" value="LptC"/>
</dbReference>
<dbReference type="GO" id="GO:0030288">
    <property type="term" value="C:outer membrane-bounded periplasmic space"/>
    <property type="evidence" value="ECO:0007669"/>
    <property type="project" value="TreeGrafter"/>
</dbReference>
<evidence type="ECO:0000256" key="2">
    <source>
        <dbReference type="ARBA" id="ARBA00022519"/>
    </source>
</evidence>
<dbReference type="GO" id="GO:0005886">
    <property type="term" value="C:plasma membrane"/>
    <property type="evidence" value="ECO:0007669"/>
    <property type="project" value="UniProtKB-SubCell"/>
</dbReference>
<evidence type="ECO:0000256" key="3">
    <source>
        <dbReference type="ARBA" id="ARBA00022692"/>
    </source>
</evidence>
<protein>
    <recommendedName>
        <fullName evidence="6">Lipopolysaccharide export system protein LptC</fullName>
    </recommendedName>
</protein>
<comment type="subunit">
    <text evidence="6">Component of the lipopolysaccharide transport and assembly complex. Interacts with LptA and the LptBFG transporter complex.</text>
</comment>
<comment type="function">
    <text evidence="6">Involved in the assembly of lipopolysaccharide (LPS). Required for the translocation of LPS from the inner membrane to the outer membrane. Facilitates the transfer of LPS from the inner membrane to the periplasmic protein LptA. Could be a docking site for LptA.</text>
</comment>
<dbReference type="InterPro" id="IPR010664">
    <property type="entry name" value="LipoPS_assembly_LptC-rel"/>
</dbReference>
<dbReference type="InterPro" id="IPR052363">
    <property type="entry name" value="LPS_export_LptC"/>
</dbReference>
<keyword evidence="3 6" id="KW-0812">Transmembrane</keyword>
<evidence type="ECO:0000256" key="5">
    <source>
        <dbReference type="ARBA" id="ARBA00023136"/>
    </source>
</evidence>
<dbReference type="Proteomes" id="UP000501602">
    <property type="component" value="Chromosome"/>
</dbReference>
<keyword evidence="4 6" id="KW-1133">Transmembrane helix</keyword>
<keyword evidence="2 6" id="KW-0997">Cell inner membrane</keyword>
<dbReference type="GO" id="GO:0043165">
    <property type="term" value="P:Gram-negative-bacterium-type cell outer membrane assembly"/>
    <property type="evidence" value="ECO:0007669"/>
    <property type="project" value="UniProtKB-UniRule"/>
</dbReference>
<gene>
    <name evidence="6 7" type="primary">lptC</name>
    <name evidence="7" type="ORF">HER31_13895</name>
</gene>
<dbReference type="Pfam" id="PF06835">
    <property type="entry name" value="LptC"/>
    <property type="match status" value="1"/>
</dbReference>
<dbReference type="AlphaFoldDB" id="A0A6H1UGY2"/>
<accession>A0A6H1UGY2</accession>
<dbReference type="GO" id="GO:0015221">
    <property type="term" value="F:lipopolysaccharide transmembrane transporter activity"/>
    <property type="evidence" value="ECO:0007669"/>
    <property type="project" value="InterPro"/>
</dbReference>